<dbReference type="AlphaFoldDB" id="A0A1I6D7E8"/>
<protein>
    <submittedName>
        <fullName evidence="2">Uncharacterized protein</fullName>
    </submittedName>
</protein>
<evidence type="ECO:0000313" key="2">
    <source>
        <dbReference type="EMBL" id="SFR01385.1"/>
    </source>
</evidence>
<name>A0A1I6D7E8_9FIRM</name>
<keyword evidence="1" id="KW-1133">Transmembrane helix</keyword>
<proteinExistence type="predicted"/>
<evidence type="ECO:0000256" key="1">
    <source>
        <dbReference type="SAM" id="Phobius"/>
    </source>
</evidence>
<accession>A0A1I6D7E8</accession>
<dbReference type="OrthoDB" id="10017310at2"/>
<keyword evidence="1" id="KW-0472">Membrane</keyword>
<keyword evidence="3" id="KW-1185">Reference proteome</keyword>
<reference evidence="3" key="1">
    <citation type="submission" date="2016-10" db="EMBL/GenBank/DDBJ databases">
        <authorList>
            <person name="Varghese N."/>
            <person name="Submissions S."/>
        </authorList>
    </citation>
    <scope>NUCLEOTIDE SEQUENCE [LARGE SCALE GENOMIC DNA]</scope>
    <source>
        <strain evidence="3">DSM 3669</strain>
    </source>
</reference>
<keyword evidence="1" id="KW-0812">Transmembrane</keyword>
<feature type="transmembrane region" description="Helical" evidence="1">
    <location>
        <begin position="96"/>
        <end position="113"/>
    </location>
</feature>
<organism evidence="2 3">
    <name type="scientific">Desulfoscipio geothermicus DSM 3669</name>
    <dbReference type="NCBI Taxonomy" id="1121426"/>
    <lineage>
        <taxon>Bacteria</taxon>
        <taxon>Bacillati</taxon>
        <taxon>Bacillota</taxon>
        <taxon>Clostridia</taxon>
        <taxon>Eubacteriales</taxon>
        <taxon>Desulfallaceae</taxon>
        <taxon>Desulfoscipio</taxon>
    </lineage>
</organism>
<evidence type="ECO:0000313" key="3">
    <source>
        <dbReference type="Proteomes" id="UP000199584"/>
    </source>
</evidence>
<dbReference type="EMBL" id="FOYM01000006">
    <property type="protein sequence ID" value="SFR01385.1"/>
    <property type="molecule type" value="Genomic_DNA"/>
</dbReference>
<sequence>MVVIIVITVFLVGAYGAYRIHWFLAAVTLGALFFLWYGLHRARVCSFCDQNCPYNPKTMNPRRTQAGFTKLEAAVFYPSFMLILIFYVVAIYLWHVMPGLMASGLLIYALVLYRRRICPNCKLLCPVNPNKAKPYQN</sequence>
<feature type="transmembrane region" description="Helical" evidence="1">
    <location>
        <begin position="20"/>
        <end position="39"/>
    </location>
</feature>
<gene>
    <name evidence="2" type="ORF">SAMN05660706_106131</name>
</gene>
<dbReference type="RefSeq" id="WP_131820609.1">
    <property type="nucleotide sequence ID" value="NZ_FOYM01000006.1"/>
</dbReference>
<dbReference type="Proteomes" id="UP000199584">
    <property type="component" value="Unassembled WGS sequence"/>
</dbReference>
<feature type="transmembrane region" description="Helical" evidence="1">
    <location>
        <begin position="71"/>
        <end position="90"/>
    </location>
</feature>